<sequence>MANSSFFISILPYFFNHSTLWNNIFIPIYNITYQLRYPDSNYLFPNRENTSPITNRAVYLVYQGICQKLGIKSEKGIIKDPHSFRRNVSTSLVNSKGGNLLIASALLGHSPTVAEKNYLTGIDLNQAQAVANQRYLLN</sequence>
<dbReference type="AlphaFoldDB" id="A0A3R6A5U7"/>
<dbReference type="InterPro" id="IPR011010">
    <property type="entry name" value="DNA_brk_join_enz"/>
</dbReference>
<dbReference type="GO" id="GO:0003677">
    <property type="term" value="F:DNA binding"/>
    <property type="evidence" value="ECO:0007669"/>
    <property type="project" value="InterPro"/>
</dbReference>
<dbReference type="EMBL" id="QSFP01000004">
    <property type="protein sequence ID" value="RHA68590.1"/>
    <property type="molecule type" value="Genomic_DNA"/>
</dbReference>
<dbReference type="OrthoDB" id="1899549at2"/>
<evidence type="ECO:0000313" key="3">
    <source>
        <dbReference type="EMBL" id="RHA68590.1"/>
    </source>
</evidence>
<dbReference type="GO" id="GO:0015074">
    <property type="term" value="P:DNA integration"/>
    <property type="evidence" value="ECO:0007669"/>
    <property type="project" value="InterPro"/>
</dbReference>
<organism evidence="3 6">
    <name type="scientific">Roseburia intestinalis</name>
    <dbReference type="NCBI Taxonomy" id="166486"/>
    <lineage>
        <taxon>Bacteria</taxon>
        <taxon>Bacillati</taxon>
        <taxon>Bacillota</taxon>
        <taxon>Clostridia</taxon>
        <taxon>Lachnospirales</taxon>
        <taxon>Lachnospiraceae</taxon>
        <taxon>Roseburia</taxon>
    </lineage>
</organism>
<evidence type="ECO:0000256" key="1">
    <source>
        <dbReference type="ARBA" id="ARBA00023172"/>
    </source>
</evidence>
<accession>A0A3R6A5U7</accession>
<keyword evidence="1" id="KW-0233">DNA recombination</keyword>
<feature type="domain" description="Tyr recombinase" evidence="2">
    <location>
        <begin position="1"/>
        <end position="132"/>
    </location>
</feature>
<proteinExistence type="predicted"/>
<dbReference type="Gene3D" id="1.10.443.10">
    <property type="entry name" value="Intergrase catalytic core"/>
    <property type="match status" value="1"/>
</dbReference>
<evidence type="ECO:0000313" key="4">
    <source>
        <dbReference type="EMBL" id="RHC13977.1"/>
    </source>
</evidence>
<dbReference type="InterPro" id="IPR002104">
    <property type="entry name" value="Integrase_catalytic"/>
</dbReference>
<dbReference type="Proteomes" id="UP000283513">
    <property type="component" value="Unassembled WGS sequence"/>
</dbReference>
<dbReference type="RefSeq" id="WP_006857805.1">
    <property type="nucleotide sequence ID" value="NZ_JAAILV010000040.1"/>
</dbReference>
<dbReference type="GO" id="GO:0006310">
    <property type="term" value="P:DNA recombination"/>
    <property type="evidence" value="ECO:0007669"/>
    <property type="project" value="UniProtKB-KW"/>
</dbReference>
<dbReference type="Proteomes" id="UP000284465">
    <property type="component" value="Unassembled WGS sequence"/>
</dbReference>
<evidence type="ECO:0000259" key="2">
    <source>
        <dbReference type="PROSITE" id="PS51898"/>
    </source>
</evidence>
<dbReference type="InterPro" id="IPR013762">
    <property type="entry name" value="Integrase-like_cat_sf"/>
</dbReference>
<reference evidence="5 6" key="1">
    <citation type="submission" date="2018-08" db="EMBL/GenBank/DDBJ databases">
        <title>A genome reference for cultivated species of the human gut microbiota.</title>
        <authorList>
            <person name="Zou Y."/>
            <person name="Xue W."/>
            <person name="Luo G."/>
        </authorList>
    </citation>
    <scope>NUCLEOTIDE SEQUENCE [LARGE SCALE GENOMIC DNA]</scope>
    <source>
        <strain evidence="4 5">AM37-1AC</strain>
        <strain evidence="3 6">AM43-11</strain>
    </source>
</reference>
<dbReference type="SUPFAM" id="SSF56349">
    <property type="entry name" value="DNA breaking-rejoining enzymes"/>
    <property type="match status" value="1"/>
</dbReference>
<evidence type="ECO:0000313" key="5">
    <source>
        <dbReference type="Proteomes" id="UP000283513"/>
    </source>
</evidence>
<dbReference type="PROSITE" id="PS51898">
    <property type="entry name" value="TYR_RECOMBINASE"/>
    <property type="match status" value="1"/>
</dbReference>
<gene>
    <name evidence="4" type="ORF">DW856_16375</name>
    <name evidence="3" type="ORF">DW927_04710</name>
</gene>
<name>A0A3R6A5U7_9FIRM</name>
<dbReference type="Pfam" id="PF00589">
    <property type="entry name" value="Phage_integrase"/>
    <property type="match status" value="1"/>
</dbReference>
<comment type="caution">
    <text evidence="3">The sequence shown here is derived from an EMBL/GenBank/DDBJ whole genome shotgun (WGS) entry which is preliminary data.</text>
</comment>
<dbReference type="EMBL" id="QSHO01000018">
    <property type="protein sequence ID" value="RHC13977.1"/>
    <property type="molecule type" value="Genomic_DNA"/>
</dbReference>
<dbReference type="GeneID" id="61431496"/>
<protein>
    <submittedName>
        <fullName evidence="3">Recombinase XerD</fullName>
    </submittedName>
</protein>
<evidence type="ECO:0000313" key="6">
    <source>
        <dbReference type="Proteomes" id="UP000284465"/>
    </source>
</evidence>